<keyword evidence="3" id="KW-0274">FAD</keyword>
<comment type="caution">
    <text evidence="10">The sequence shown here is derived from an EMBL/GenBank/DDBJ whole genome shotgun (WGS) entry which is preliminary data.</text>
</comment>
<evidence type="ECO:0000256" key="5">
    <source>
        <dbReference type="ARBA" id="ARBA00036066"/>
    </source>
</evidence>
<dbReference type="Gene3D" id="3.30.9.10">
    <property type="entry name" value="D-Amino Acid Oxidase, subunit A, domain 2"/>
    <property type="match status" value="1"/>
</dbReference>
<comment type="cofactor">
    <cofactor evidence="1">
        <name>FAD</name>
        <dbReference type="ChEBI" id="CHEBI:57692"/>
    </cofactor>
</comment>
<comment type="similarity">
    <text evidence="6">Belongs to the L2HGDH family.</text>
</comment>
<evidence type="ECO:0000256" key="3">
    <source>
        <dbReference type="ARBA" id="ARBA00022827"/>
    </source>
</evidence>
<evidence type="ECO:0000256" key="4">
    <source>
        <dbReference type="ARBA" id="ARBA00023002"/>
    </source>
</evidence>
<proteinExistence type="inferred from homology"/>
<sequence>MALVIGGGVVGLAVARALAERAATTSLSSSSDAPASASSVLLLERHSDIGTETSSRNSEVIHGGLYYGADSLKTQLCIRGRQLLYPFCEQYGVGHRRTGKWIVAQTPGQREALEKIYFFAQTYRGGRANLEDDEVLPLRWVTADEAKRREPAVRAEAGVLESLSTGIVDSHGLMQTLLGLFEQAGGVLAAGSPVVKITPLDSGSDAPGSRGWQLHVKPIDSDEETVVTAETIVNAAGLGAAAVHNMITQRGGDGSTSTLPMKLYYAKGNYFSYASSQPRVTTLVYPAPEPGLGGLGTHLTLDLAGRIRFGPDVEWVDSPTDLAVNAAQLPRAIEAIKTYLPGIDVSALQPDYAGMRPKLLPAGGAAKDKRPPDFVVRSEPGYQGWVNLLGIESPGLTSSLAIGEMVEKLVYSS</sequence>
<dbReference type="Gene3D" id="3.50.50.60">
    <property type="entry name" value="FAD/NAD(P)-binding domain"/>
    <property type="match status" value="1"/>
</dbReference>
<comment type="catalytic activity">
    <reaction evidence="5">
        <text>(S)-2-hydroxyglutarate + A = 2-oxoglutarate + AH2</text>
        <dbReference type="Rhea" id="RHEA:21252"/>
        <dbReference type="ChEBI" id="CHEBI:13193"/>
        <dbReference type="ChEBI" id="CHEBI:16782"/>
        <dbReference type="ChEBI" id="CHEBI:16810"/>
        <dbReference type="ChEBI" id="CHEBI:17499"/>
        <dbReference type="EC" id="1.1.99.2"/>
    </reaction>
</comment>
<feature type="domain" description="FAD dependent oxidoreductase" evidence="9">
    <location>
        <begin position="3"/>
        <end position="407"/>
    </location>
</feature>
<protein>
    <recommendedName>
        <fullName evidence="8">L-2-hydroxyglutarate dehydrogenase, mitochondrial</fullName>
        <ecNumber evidence="7">1.1.99.2</ecNumber>
    </recommendedName>
</protein>
<dbReference type="PANTHER" id="PTHR43104">
    <property type="entry name" value="L-2-HYDROXYGLUTARATE DEHYDROGENASE, MITOCHONDRIAL"/>
    <property type="match status" value="1"/>
</dbReference>
<evidence type="ECO:0000259" key="9">
    <source>
        <dbReference type="Pfam" id="PF01266"/>
    </source>
</evidence>
<gene>
    <name evidence="10" type="ORF">SBRCBS47491_006685</name>
</gene>
<organism evidence="10 11">
    <name type="scientific">Sporothrix bragantina</name>
    <dbReference type="NCBI Taxonomy" id="671064"/>
    <lineage>
        <taxon>Eukaryota</taxon>
        <taxon>Fungi</taxon>
        <taxon>Dikarya</taxon>
        <taxon>Ascomycota</taxon>
        <taxon>Pezizomycotina</taxon>
        <taxon>Sordariomycetes</taxon>
        <taxon>Sordariomycetidae</taxon>
        <taxon>Ophiostomatales</taxon>
        <taxon>Ophiostomataceae</taxon>
        <taxon>Sporothrix</taxon>
    </lineage>
</organism>
<dbReference type="SUPFAM" id="SSF51905">
    <property type="entry name" value="FAD/NAD(P)-binding domain"/>
    <property type="match status" value="1"/>
</dbReference>
<dbReference type="Proteomes" id="UP001642406">
    <property type="component" value="Unassembled WGS sequence"/>
</dbReference>
<dbReference type="Pfam" id="PF01266">
    <property type="entry name" value="DAO"/>
    <property type="match status" value="1"/>
</dbReference>
<evidence type="ECO:0000256" key="1">
    <source>
        <dbReference type="ARBA" id="ARBA00001974"/>
    </source>
</evidence>
<evidence type="ECO:0000256" key="6">
    <source>
        <dbReference type="ARBA" id="ARBA00037941"/>
    </source>
</evidence>
<dbReference type="PANTHER" id="PTHR43104:SF4">
    <property type="entry name" value="L-2-HYDROXYGLUTARATE DEHYDROGENASE, MITOCHONDRIAL"/>
    <property type="match status" value="1"/>
</dbReference>
<evidence type="ECO:0000256" key="7">
    <source>
        <dbReference type="ARBA" id="ARBA00038878"/>
    </source>
</evidence>
<dbReference type="EMBL" id="CAWUHC010000068">
    <property type="protein sequence ID" value="CAK7227781.1"/>
    <property type="molecule type" value="Genomic_DNA"/>
</dbReference>
<dbReference type="EC" id="1.1.99.2" evidence="7"/>
<keyword evidence="4" id="KW-0560">Oxidoreductase</keyword>
<dbReference type="InterPro" id="IPR006076">
    <property type="entry name" value="FAD-dep_OxRdtase"/>
</dbReference>
<evidence type="ECO:0000256" key="2">
    <source>
        <dbReference type="ARBA" id="ARBA00022630"/>
    </source>
</evidence>
<evidence type="ECO:0000313" key="10">
    <source>
        <dbReference type="EMBL" id="CAK7227781.1"/>
    </source>
</evidence>
<accession>A0ABP0C9B0</accession>
<evidence type="ECO:0000313" key="11">
    <source>
        <dbReference type="Proteomes" id="UP001642406"/>
    </source>
</evidence>
<keyword evidence="11" id="KW-1185">Reference proteome</keyword>
<reference evidence="10 11" key="1">
    <citation type="submission" date="2024-01" db="EMBL/GenBank/DDBJ databases">
        <authorList>
            <person name="Allen C."/>
            <person name="Tagirdzhanova G."/>
        </authorList>
    </citation>
    <scope>NUCLEOTIDE SEQUENCE [LARGE SCALE GENOMIC DNA]</scope>
</reference>
<name>A0ABP0C9B0_9PEZI</name>
<evidence type="ECO:0000256" key="8">
    <source>
        <dbReference type="ARBA" id="ARBA00041137"/>
    </source>
</evidence>
<dbReference type="InterPro" id="IPR036188">
    <property type="entry name" value="FAD/NAD-bd_sf"/>
</dbReference>
<keyword evidence="2" id="KW-0285">Flavoprotein</keyword>